<dbReference type="SUPFAM" id="SSF53335">
    <property type="entry name" value="S-adenosyl-L-methionine-dependent methyltransferases"/>
    <property type="match status" value="1"/>
</dbReference>
<accession>A0A951PJV7</accession>
<evidence type="ECO:0000256" key="1">
    <source>
        <dbReference type="ARBA" id="ARBA00022603"/>
    </source>
</evidence>
<dbReference type="InterPro" id="IPR029063">
    <property type="entry name" value="SAM-dependent_MTases_sf"/>
</dbReference>
<dbReference type="GO" id="GO:0003677">
    <property type="term" value="F:DNA binding"/>
    <property type="evidence" value="ECO:0007669"/>
    <property type="project" value="TreeGrafter"/>
</dbReference>
<dbReference type="InterPro" id="IPR031303">
    <property type="entry name" value="C5_meth_CS"/>
</dbReference>
<dbReference type="Gene3D" id="3.40.50.150">
    <property type="entry name" value="Vaccinia Virus protein VP39"/>
    <property type="match status" value="1"/>
</dbReference>
<dbReference type="InterPro" id="IPR001525">
    <property type="entry name" value="C5_MeTfrase"/>
</dbReference>
<dbReference type="GO" id="GO:0009307">
    <property type="term" value="P:DNA restriction-modification system"/>
    <property type="evidence" value="ECO:0007669"/>
    <property type="project" value="UniProtKB-KW"/>
</dbReference>
<organism evidence="8 9">
    <name type="scientific">Symplocastrum torsivum CPER-KK1</name>
    <dbReference type="NCBI Taxonomy" id="450513"/>
    <lineage>
        <taxon>Bacteria</taxon>
        <taxon>Bacillati</taxon>
        <taxon>Cyanobacteriota</taxon>
        <taxon>Cyanophyceae</taxon>
        <taxon>Oscillatoriophycideae</taxon>
        <taxon>Oscillatoriales</taxon>
        <taxon>Microcoleaceae</taxon>
        <taxon>Symplocastrum</taxon>
    </lineage>
</organism>
<dbReference type="PRINTS" id="PR00105">
    <property type="entry name" value="C5METTRFRASE"/>
</dbReference>
<proteinExistence type="inferred from homology"/>
<evidence type="ECO:0000256" key="2">
    <source>
        <dbReference type="ARBA" id="ARBA00022679"/>
    </source>
</evidence>
<dbReference type="NCBIfam" id="TIGR00675">
    <property type="entry name" value="dcm"/>
    <property type="match status" value="1"/>
</dbReference>
<dbReference type="GO" id="GO:0032259">
    <property type="term" value="P:methylation"/>
    <property type="evidence" value="ECO:0007669"/>
    <property type="project" value="UniProtKB-KW"/>
</dbReference>
<sequence length="395" mass="45087">MKKLFIDLFSGAGGLSCGLEMSGFKCLLGIDQDKTAIETFKLNHKYAKAIAGDIREISTESIKELIGNQKVNLICGGPPCQGFSTIGQNNKEDERNFLFWEFVRFVEAFKPDYILMENVTGLLAKKNENTLNTIIKCFTNLGYTIDVKVLSAHQYGVPEKRRRTIFLGNKFGVVNIYPEQLFKNSENECTNLPLPRTVDWAFRNLCEVNGRAFNHDLDSAQIPNEIEKKRLQFIPEGKSVRYEKDEVAYLPKELWFDVDWEKLHEERFREAKLNRLSRNSCSGTINTNRTSYYHPIENRYLTAREAAAIQSFPPDYIFCGSLNQQWRQIGNAVPPLLAKAIGEAILKLDQCKDLMEKTLSIQDVSSVRATAFSYRENVDEHQTIRIASVISQSNP</sequence>
<evidence type="ECO:0000256" key="7">
    <source>
        <dbReference type="RuleBase" id="RU000417"/>
    </source>
</evidence>
<feature type="active site" evidence="5">
    <location>
        <position position="80"/>
    </location>
</feature>
<name>A0A951PJV7_9CYAN</name>
<dbReference type="InterPro" id="IPR050390">
    <property type="entry name" value="C5-Methyltransferase"/>
</dbReference>
<evidence type="ECO:0000313" key="9">
    <source>
        <dbReference type="Proteomes" id="UP000753908"/>
    </source>
</evidence>
<dbReference type="CDD" id="cd00315">
    <property type="entry name" value="Cyt_C5_DNA_methylase"/>
    <property type="match status" value="1"/>
</dbReference>
<keyword evidence="3 5" id="KW-0949">S-adenosyl-L-methionine</keyword>
<dbReference type="EC" id="2.1.1.37" evidence="7"/>
<evidence type="ECO:0000256" key="4">
    <source>
        <dbReference type="ARBA" id="ARBA00022747"/>
    </source>
</evidence>
<comment type="catalytic activity">
    <reaction evidence="7">
        <text>a 2'-deoxycytidine in DNA + S-adenosyl-L-methionine = a 5-methyl-2'-deoxycytidine in DNA + S-adenosyl-L-homocysteine + H(+)</text>
        <dbReference type="Rhea" id="RHEA:13681"/>
        <dbReference type="Rhea" id="RHEA-COMP:11369"/>
        <dbReference type="Rhea" id="RHEA-COMP:11370"/>
        <dbReference type="ChEBI" id="CHEBI:15378"/>
        <dbReference type="ChEBI" id="CHEBI:57856"/>
        <dbReference type="ChEBI" id="CHEBI:59789"/>
        <dbReference type="ChEBI" id="CHEBI:85452"/>
        <dbReference type="ChEBI" id="CHEBI:85454"/>
        <dbReference type="EC" id="2.1.1.37"/>
    </reaction>
</comment>
<keyword evidence="1 5" id="KW-0489">Methyltransferase</keyword>
<dbReference type="GO" id="GO:0003886">
    <property type="term" value="F:DNA (cytosine-5-)-methyltransferase activity"/>
    <property type="evidence" value="ECO:0007669"/>
    <property type="project" value="UniProtKB-EC"/>
</dbReference>
<dbReference type="GO" id="GO:0044027">
    <property type="term" value="P:negative regulation of gene expression via chromosomal CpG island methylation"/>
    <property type="evidence" value="ECO:0007669"/>
    <property type="project" value="TreeGrafter"/>
</dbReference>
<dbReference type="PANTHER" id="PTHR10629">
    <property type="entry name" value="CYTOSINE-SPECIFIC METHYLTRANSFERASE"/>
    <property type="match status" value="1"/>
</dbReference>
<comment type="similarity">
    <text evidence="5 6">Belongs to the class I-like SAM-binding methyltransferase superfamily. C5-methyltransferase family.</text>
</comment>
<comment type="caution">
    <text evidence="8">The sequence shown here is derived from an EMBL/GenBank/DDBJ whole genome shotgun (WGS) entry which is preliminary data.</text>
</comment>
<evidence type="ECO:0000256" key="3">
    <source>
        <dbReference type="ARBA" id="ARBA00022691"/>
    </source>
</evidence>
<dbReference type="AlphaFoldDB" id="A0A951PJV7"/>
<protein>
    <recommendedName>
        <fullName evidence="7">Cytosine-specific methyltransferase</fullName>
        <ecNumber evidence="7">2.1.1.37</ecNumber>
    </recommendedName>
</protein>
<evidence type="ECO:0000256" key="5">
    <source>
        <dbReference type="PROSITE-ProRule" id="PRU01016"/>
    </source>
</evidence>
<gene>
    <name evidence="8" type="ORF">KME25_07185</name>
</gene>
<dbReference type="Proteomes" id="UP000753908">
    <property type="component" value="Unassembled WGS sequence"/>
</dbReference>
<evidence type="ECO:0000313" key="8">
    <source>
        <dbReference type="EMBL" id="MBW4544209.1"/>
    </source>
</evidence>
<dbReference type="PANTHER" id="PTHR10629:SF52">
    <property type="entry name" value="DNA (CYTOSINE-5)-METHYLTRANSFERASE 1"/>
    <property type="match status" value="1"/>
</dbReference>
<dbReference type="PROSITE" id="PS00095">
    <property type="entry name" value="C5_MTASE_2"/>
    <property type="match status" value="1"/>
</dbReference>
<dbReference type="PROSITE" id="PS51679">
    <property type="entry name" value="SAM_MT_C5"/>
    <property type="match status" value="1"/>
</dbReference>
<reference evidence="8" key="2">
    <citation type="journal article" date="2022" name="Microbiol. Resour. Announc.">
        <title>Metagenome Sequencing to Explore Phylogenomics of Terrestrial Cyanobacteria.</title>
        <authorList>
            <person name="Ward R.D."/>
            <person name="Stajich J.E."/>
            <person name="Johansen J.R."/>
            <person name="Huntemann M."/>
            <person name="Clum A."/>
            <person name="Foster B."/>
            <person name="Foster B."/>
            <person name="Roux S."/>
            <person name="Palaniappan K."/>
            <person name="Varghese N."/>
            <person name="Mukherjee S."/>
            <person name="Reddy T.B.K."/>
            <person name="Daum C."/>
            <person name="Copeland A."/>
            <person name="Chen I.A."/>
            <person name="Ivanova N.N."/>
            <person name="Kyrpides N.C."/>
            <person name="Shapiro N."/>
            <person name="Eloe-Fadrosh E.A."/>
            <person name="Pietrasiak N."/>
        </authorList>
    </citation>
    <scope>NUCLEOTIDE SEQUENCE</scope>
    <source>
        <strain evidence="8">CPER-KK1</strain>
    </source>
</reference>
<dbReference type="Gene3D" id="3.90.120.10">
    <property type="entry name" value="DNA Methylase, subunit A, domain 2"/>
    <property type="match status" value="1"/>
</dbReference>
<keyword evidence="4" id="KW-0680">Restriction system</keyword>
<dbReference type="PROSITE" id="PS00094">
    <property type="entry name" value="C5_MTASE_1"/>
    <property type="match status" value="1"/>
</dbReference>
<dbReference type="Pfam" id="PF00145">
    <property type="entry name" value="DNA_methylase"/>
    <property type="match status" value="1"/>
</dbReference>
<keyword evidence="2 5" id="KW-0808">Transferase</keyword>
<dbReference type="EMBL" id="JAHHIF010000007">
    <property type="protein sequence ID" value="MBW4544209.1"/>
    <property type="molecule type" value="Genomic_DNA"/>
</dbReference>
<evidence type="ECO:0000256" key="6">
    <source>
        <dbReference type="RuleBase" id="RU000416"/>
    </source>
</evidence>
<reference evidence="8" key="1">
    <citation type="submission" date="2021-05" db="EMBL/GenBank/DDBJ databases">
        <authorList>
            <person name="Pietrasiak N."/>
            <person name="Ward R."/>
            <person name="Stajich J.E."/>
            <person name="Kurbessoian T."/>
        </authorList>
    </citation>
    <scope>NUCLEOTIDE SEQUENCE</scope>
    <source>
        <strain evidence="8">CPER-KK1</strain>
    </source>
</reference>
<dbReference type="InterPro" id="IPR018117">
    <property type="entry name" value="C5_DNA_meth_AS"/>
</dbReference>